<organism evidence="3 4">
    <name type="scientific">Apis cerana cerana</name>
    <name type="common">Oriental honeybee</name>
    <dbReference type="NCBI Taxonomy" id="94128"/>
    <lineage>
        <taxon>Eukaryota</taxon>
        <taxon>Metazoa</taxon>
        <taxon>Ecdysozoa</taxon>
        <taxon>Arthropoda</taxon>
        <taxon>Hexapoda</taxon>
        <taxon>Insecta</taxon>
        <taxon>Pterygota</taxon>
        <taxon>Neoptera</taxon>
        <taxon>Endopterygota</taxon>
        <taxon>Hymenoptera</taxon>
        <taxon>Apocrita</taxon>
        <taxon>Aculeata</taxon>
        <taxon>Apoidea</taxon>
        <taxon>Anthophila</taxon>
        <taxon>Apidae</taxon>
        <taxon>Apis</taxon>
    </lineage>
</organism>
<dbReference type="InterPro" id="IPR036179">
    <property type="entry name" value="Ig-like_dom_sf"/>
</dbReference>
<keyword evidence="1" id="KW-0677">Repeat</keyword>
<feature type="domain" description="Ig-like" evidence="2">
    <location>
        <begin position="74"/>
        <end position="161"/>
    </location>
</feature>
<accession>A0A2A3EB58</accession>
<proteinExistence type="predicted"/>
<dbReference type="PANTHER" id="PTHR13817:SF173">
    <property type="entry name" value="FRAZZLED"/>
    <property type="match status" value="1"/>
</dbReference>
<dbReference type="OrthoDB" id="6133584at2759"/>
<evidence type="ECO:0000313" key="3">
    <source>
        <dbReference type="EMBL" id="PBC28291.1"/>
    </source>
</evidence>
<dbReference type="PROSITE" id="PS50835">
    <property type="entry name" value="IG_LIKE"/>
    <property type="match status" value="1"/>
</dbReference>
<evidence type="ECO:0000256" key="1">
    <source>
        <dbReference type="ARBA" id="ARBA00022737"/>
    </source>
</evidence>
<dbReference type="SMART" id="SM00408">
    <property type="entry name" value="IGc2"/>
    <property type="match status" value="1"/>
</dbReference>
<dbReference type="InterPro" id="IPR013098">
    <property type="entry name" value="Ig_I-set"/>
</dbReference>
<dbReference type="InterPro" id="IPR007110">
    <property type="entry name" value="Ig-like_dom"/>
</dbReference>
<keyword evidence="3" id="KW-0472">Membrane</keyword>
<dbReference type="InterPro" id="IPR003599">
    <property type="entry name" value="Ig_sub"/>
</dbReference>
<name>A0A2A3EB58_APICC</name>
<gene>
    <name evidence="3" type="ORF">APICC_08327</name>
</gene>
<evidence type="ECO:0000313" key="4">
    <source>
        <dbReference type="Proteomes" id="UP000242457"/>
    </source>
</evidence>
<dbReference type="SUPFAM" id="SSF48726">
    <property type="entry name" value="Immunoglobulin"/>
    <property type="match status" value="1"/>
</dbReference>
<dbReference type="GO" id="GO:0016301">
    <property type="term" value="F:kinase activity"/>
    <property type="evidence" value="ECO:0007669"/>
    <property type="project" value="UniProtKB-KW"/>
</dbReference>
<dbReference type="InterPro" id="IPR003598">
    <property type="entry name" value="Ig_sub2"/>
</dbReference>
<dbReference type="Gene3D" id="2.60.40.10">
    <property type="entry name" value="Immunoglobulins"/>
    <property type="match status" value="1"/>
</dbReference>
<protein>
    <submittedName>
        <fullName evidence="3">Tyrosine-protein kinase transmembrane receptor ROR1</fullName>
    </submittedName>
</protein>
<dbReference type="Pfam" id="PF07679">
    <property type="entry name" value="I-set"/>
    <property type="match status" value="1"/>
</dbReference>
<dbReference type="STRING" id="94128.A0A2A3EB58"/>
<dbReference type="EMBL" id="KZ288318">
    <property type="protein sequence ID" value="PBC28291.1"/>
    <property type="molecule type" value="Genomic_DNA"/>
</dbReference>
<keyword evidence="4" id="KW-1185">Reference proteome</keyword>
<keyword evidence="3" id="KW-0808">Transferase</keyword>
<dbReference type="PANTHER" id="PTHR13817">
    <property type="entry name" value="TITIN"/>
    <property type="match status" value="1"/>
</dbReference>
<reference evidence="3 4" key="1">
    <citation type="submission" date="2014-07" db="EMBL/GenBank/DDBJ databases">
        <title>Genomic and transcriptomic analysis on Apis cerana provide comprehensive insights into honey bee biology.</title>
        <authorList>
            <person name="Diao Q."/>
            <person name="Sun L."/>
            <person name="Zheng H."/>
            <person name="Zheng H."/>
            <person name="Xu S."/>
            <person name="Wang S."/>
            <person name="Zeng Z."/>
            <person name="Hu F."/>
            <person name="Su S."/>
            <person name="Wu J."/>
        </authorList>
    </citation>
    <scope>NUCLEOTIDE SEQUENCE [LARGE SCALE GENOMIC DNA]</scope>
    <source>
        <tissue evidence="3">Pupae without intestine</tissue>
    </source>
</reference>
<dbReference type="InterPro" id="IPR050964">
    <property type="entry name" value="Striated_Muscle_Regulatory"/>
</dbReference>
<keyword evidence="3" id="KW-0812">Transmembrane</keyword>
<dbReference type="InterPro" id="IPR013783">
    <property type="entry name" value="Ig-like_fold"/>
</dbReference>
<dbReference type="Proteomes" id="UP000242457">
    <property type="component" value="Unassembled WGS sequence"/>
</dbReference>
<sequence>MRWIDLEAYQGSCFNGNGDVENLDPDVQDYTTDEDYNDVFDATTNGTEMEAVSGAKSGTLKFIRTLTNISKDAGGVAHMRCEVVGDPPPTKIKWFKNEAPLEEKRPKITIKKIHAQAHEHAAKNIAGSRLKIINLDVSDVGFYTCRVTNGKDQIQSEGTLRVDSSKNRHGVLRPMPGLIQPHPVELVVSHKSIFSRKLLETEFLASNFPPPRKAVVPSSDETKLTAFL</sequence>
<dbReference type="AlphaFoldDB" id="A0A2A3EB58"/>
<evidence type="ECO:0000259" key="2">
    <source>
        <dbReference type="PROSITE" id="PS50835"/>
    </source>
</evidence>
<keyword evidence="3" id="KW-0418">Kinase</keyword>
<dbReference type="SMART" id="SM00409">
    <property type="entry name" value="IG"/>
    <property type="match status" value="1"/>
</dbReference>
<keyword evidence="3" id="KW-0675">Receptor</keyword>